<accession>A0A286IA96</accession>
<keyword evidence="10" id="KW-1185">Reference proteome</keyword>
<dbReference type="GO" id="GO:0016787">
    <property type="term" value="F:hydrolase activity"/>
    <property type="evidence" value="ECO:0007669"/>
    <property type="project" value="UniProtKB-KW"/>
</dbReference>
<dbReference type="Pfam" id="PF07687">
    <property type="entry name" value="M20_dimer"/>
    <property type="match status" value="1"/>
</dbReference>
<dbReference type="OrthoDB" id="9809784at2"/>
<keyword evidence="4" id="KW-0479">Metal-binding</keyword>
<dbReference type="SUPFAM" id="SSF55031">
    <property type="entry name" value="Bacterial exopeptidase dimerisation domain"/>
    <property type="match status" value="1"/>
</dbReference>
<feature type="domain" description="Peptidase M20 dimerisation" evidence="8">
    <location>
        <begin position="205"/>
        <end position="329"/>
    </location>
</feature>
<proteinExistence type="inferred from homology"/>
<comment type="cofactor">
    <cofactor evidence="1">
        <name>Co(2+)</name>
        <dbReference type="ChEBI" id="CHEBI:48828"/>
    </cofactor>
</comment>
<evidence type="ECO:0000256" key="3">
    <source>
        <dbReference type="ARBA" id="ARBA00006247"/>
    </source>
</evidence>
<dbReference type="Gene3D" id="3.40.630.10">
    <property type="entry name" value="Zn peptidases"/>
    <property type="match status" value="2"/>
</dbReference>
<evidence type="ECO:0000313" key="10">
    <source>
        <dbReference type="Proteomes" id="UP000219465"/>
    </source>
</evidence>
<evidence type="ECO:0000259" key="8">
    <source>
        <dbReference type="Pfam" id="PF07687"/>
    </source>
</evidence>
<dbReference type="AlphaFoldDB" id="A0A286IA96"/>
<dbReference type="SUPFAM" id="SSF53187">
    <property type="entry name" value="Zn-dependent exopeptidases"/>
    <property type="match status" value="1"/>
</dbReference>
<comment type="cofactor">
    <cofactor evidence="2">
        <name>Zn(2+)</name>
        <dbReference type="ChEBI" id="CHEBI:29105"/>
    </cofactor>
</comment>
<keyword evidence="7" id="KW-0170">Cobalt</keyword>
<evidence type="ECO:0000256" key="4">
    <source>
        <dbReference type="ARBA" id="ARBA00022723"/>
    </source>
</evidence>
<evidence type="ECO:0000256" key="2">
    <source>
        <dbReference type="ARBA" id="ARBA00001947"/>
    </source>
</evidence>
<dbReference type="EMBL" id="OCPC01000002">
    <property type="protein sequence ID" value="SOE17045.1"/>
    <property type="molecule type" value="Genomic_DNA"/>
</dbReference>
<organism evidence="9 10">
    <name type="scientific">Hoeflea halophila</name>
    <dbReference type="NCBI Taxonomy" id="714899"/>
    <lineage>
        <taxon>Bacteria</taxon>
        <taxon>Pseudomonadati</taxon>
        <taxon>Pseudomonadota</taxon>
        <taxon>Alphaproteobacteria</taxon>
        <taxon>Hyphomicrobiales</taxon>
        <taxon>Rhizobiaceae</taxon>
        <taxon>Hoeflea</taxon>
    </lineage>
</organism>
<sequence length="435" mass="47643">MTETAELGGRQHALATEIAGRRDDLVALTQDLIRIPTLNPPGDFYQDICEYLARRLEKSGFEVKLLRAVGTPGDSERHPRWNVICRREGGRSGPCVHFNSHIDVVSTGAGWTFDPFGGTVSDGKIYGRGACDMKGGLAASIVAAEAFVAKFPDYPGAIEISGTADEETGGYGGVAWLAEQGYFSPERVQHVIIPEPLNKDRICLGHRGVMWAQIKTHGRIAHGSMPFLGDCAVRHMGAVVSEMETSLFPALAKRNTVMPVVPDGARQSTMNINSLHGGQAEPDPDFTGFPSACVPDEARMVIDRRYLIEEKAEDVREEIISLLERVKAERKDFRYDFEELWQVSPTMTSVEAPVVKAVERGIRSALACEPVHVVSPGTYDQKHIDRIGRLKDCIAYGPGILDLAHQSDEYVGIDDMVDSAKVMAFALDDLLHGRA</sequence>
<gene>
    <name evidence="9" type="ORF">SAMN05877838_1932</name>
</gene>
<evidence type="ECO:0000256" key="1">
    <source>
        <dbReference type="ARBA" id="ARBA00001941"/>
    </source>
</evidence>
<comment type="similarity">
    <text evidence="3">Belongs to the peptidase M20A family.</text>
</comment>
<dbReference type="InterPro" id="IPR010182">
    <property type="entry name" value="ArgE/DapE"/>
</dbReference>
<dbReference type="PANTHER" id="PTHR43808:SF32">
    <property type="entry name" value="ARGE_DAPE-RELATED DEACYLASE"/>
    <property type="match status" value="1"/>
</dbReference>
<dbReference type="InterPro" id="IPR036264">
    <property type="entry name" value="Bact_exopeptidase_dim_dom"/>
</dbReference>
<dbReference type="InterPro" id="IPR002933">
    <property type="entry name" value="Peptidase_M20"/>
</dbReference>
<name>A0A286IA96_9HYPH</name>
<evidence type="ECO:0000256" key="6">
    <source>
        <dbReference type="ARBA" id="ARBA00022833"/>
    </source>
</evidence>
<keyword evidence="5" id="KW-0378">Hydrolase</keyword>
<dbReference type="InterPro" id="IPR050072">
    <property type="entry name" value="Peptidase_M20A"/>
</dbReference>
<dbReference type="Proteomes" id="UP000219465">
    <property type="component" value="Unassembled WGS sequence"/>
</dbReference>
<evidence type="ECO:0000256" key="5">
    <source>
        <dbReference type="ARBA" id="ARBA00022801"/>
    </source>
</evidence>
<dbReference type="NCBIfam" id="TIGR01910">
    <property type="entry name" value="DapE-ArgE"/>
    <property type="match status" value="1"/>
</dbReference>
<dbReference type="RefSeq" id="WP_097107260.1">
    <property type="nucleotide sequence ID" value="NZ_OCPC01000002.1"/>
</dbReference>
<dbReference type="NCBIfam" id="NF009558">
    <property type="entry name" value="PRK13013.1"/>
    <property type="match status" value="1"/>
</dbReference>
<dbReference type="Gene3D" id="3.30.70.360">
    <property type="match status" value="1"/>
</dbReference>
<keyword evidence="6" id="KW-0862">Zinc</keyword>
<dbReference type="PANTHER" id="PTHR43808">
    <property type="entry name" value="ACETYLORNITHINE DEACETYLASE"/>
    <property type="match status" value="1"/>
</dbReference>
<dbReference type="GO" id="GO:0046872">
    <property type="term" value="F:metal ion binding"/>
    <property type="evidence" value="ECO:0007669"/>
    <property type="project" value="UniProtKB-KW"/>
</dbReference>
<protein>
    <submittedName>
        <fullName evidence="9">Succinyl-diaminopimelate desuccinylase</fullName>
    </submittedName>
</protein>
<reference evidence="10" key="1">
    <citation type="submission" date="2017-08" db="EMBL/GenBank/DDBJ databases">
        <authorList>
            <person name="Varghese N."/>
            <person name="Submissions S."/>
        </authorList>
    </citation>
    <scope>NUCLEOTIDE SEQUENCE [LARGE SCALE GENOMIC DNA]</scope>
    <source>
        <strain evidence="10">KCTC 23107</strain>
    </source>
</reference>
<dbReference type="Pfam" id="PF01546">
    <property type="entry name" value="Peptidase_M20"/>
    <property type="match status" value="1"/>
</dbReference>
<dbReference type="InterPro" id="IPR011650">
    <property type="entry name" value="Peptidase_M20_dimer"/>
</dbReference>
<evidence type="ECO:0000256" key="7">
    <source>
        <dbReference type="ARBA" id="ARBA00023285"/>
    </source>
</evidence>
<evidence type="ECO:0000313" key="9">
    <source>
        <dbReference type="EMBL" id="SOE17045.1"/>
    </source>
</evidence>